<dbReference type="PANTHER" id="PTHR11102">
    <property type="entry name" value="SEL-1-LIKE PROTEIN"/>
    <property type="match status" value="1"/>
</dbReference>
<dbReference type="SUPFAM" id="SSF81901">
    <property type="entry name" value="HCP-like"/>
    <property type="match status" value="1"/>
</dbReference>
<evidence type="ECO:0000313" key="3">
    <source>
        <dbReference type="EMBL" id="KAG0257729.1"/>
    </source>
</evidence>
<gene>
    <name evidence="3" type="ORF">DFQ27_004956</name>
</gene>
<dbReference type="Gene3D" id="1.25.40.10">
    <property type="entry name" value="Tetratricopeptide repeat domain"/>
    <property type="match status" value="1"/>
</dbReference>
<feature type="compositionally biased region" description="Polar residues" evidence="2">
    <location>
        <begin position="98"/>
        <end position="107"/>
    </location>
</feature>
<dbReference type="Pfam" id="PF08238">
    <property type="entry name" value="Sel1"/>
    <property type="match status" value="4"/>
</dbReference>
<protein>
    <recommendedName>
        <fullName evidence="5">Sel1 repeat family protein</fullName>
    </recommendedName>
</protein>
<accession>A0A9P6Q021</accession>
<comment type="caution">
    <text evidence="3">The sequence shown here is derived from an EMBL/GenBank/DDBJ whole genome shotgun (WGS) entry which is preliminary data.</text>
</comment>
<sequence>MSDSRLLSSFNTSTPGWMRRMRAHLPRLQRGRAPNNRSLVDEDGLWTDNASVYTVSTVVAGGDYSYYDDDDFSQRPSLSRRASLSTLCTLTPEALQPRQPQGPSGTTGEKPKKANVGPYPSPSAEFHKVLLAAEKGDAQSQVAIGNRYRHAQGIPRDDKKALAWFSRAAEQGDAEGQFMVGHMYFCGFGVKKNDKLSVEWFRKAAEQGHAAGEYQLGNSYLYGQGIERDYDTSLYWREKSANQGYPYAQASLGTMYMLGYPFGVDLDRAIYWYGKAADQDFADTKTTLKELLKQKAKRNKK</sequence>
<dbReference type="Proteomes" id="UP000807716">
    <property type="component" value="Unassembled WGS sequence"/>
</dbReference>
<keyword evidence="4" id="KW-1185">Reference proteome</keyword>
<evidence type="ECO:0000256" key="1">
    <source>
        <dbReference type="ARBA" id="ARBA00038101"/>
    </source>
</evidence>
<organism evidence="3 4">
    <name type="scientific">Actinomortierella ambigua</name>
    <dbReference type="NCBI Taxonomy" id="1343610"/>
    <lineage>
        <taxon>Eukaryota</taxon>
        <taxon>Fungi</taxon>
        <taxon>Fungi incertae sedis</taxon>
        <taxon>Mucoromycota</taxon>
        <taxon>Mortierellomycotina</taxon>
        <taxon>Mortierellomycetes</taxon>
        <taxon>Mortierellales</taxon>
        <taxon>Mortierellaceae</taxon>
        <taxon>Actinomortierella</taxon>
    </lineage>
</organism>
<dbReference type="OrthoDB" id="2384430at2759"/>
<dbReference type="InterPro" id="IPR050767">
    <property type="entry name" value="Sel1_AlgK"/>
</dbReference>
<dbReference type="InterPro" id="IPR011990">
    <property type="entry name" value="TPR-like_helical_dom_sf"/>
</dbReference>
<reference evidence="3" key="1">
    <citation type="journal article" date="2020" name="Fungal Divers.">
        <title>Resolving the Mortierellaceae phylogeny through synthesis of multi-gene phylogenetics and phylogenomics.</title>
        <authorList>
            <person name="Vandepol N."/>
            <person name="Liber J."/>
            <person name="Desiro A."/>
            <person name="Na H."/>
            <person name="Kennedy M."/>
            <person name="Barry K."/>
            <person name="Grigoriev I.V."/>
            <person name="Miller A.N."/>
            <person name="O'Donnell K."/>
            <person name="Stajich J.E."/>
            <person name="Bonito G."/>
        </authorList>
    </citation>
    <scope>NUCLEOTIDE SEQUENCE</scope>
    <source>
        <strain evidence="3">BC1065</strain>
    </source>
</reference>
<dbReference type="AlphaFoldDB" id="A0A9P6Q021"/>
<dbReference type="PANTHER" id="PTHR11102:SF160">
    <property type="entry name" value="ERAD-ASSOCIATED E3 UBIQUITIN-PROTEIN LIGASE COMPONENT HRD3"/>
    <property type="match status" value="1"/>
</dbReference>
<comment type="similarity">
    <text evidence="1">Belongs to the sel-1 family.</text>
</comment>
<name>A0A9P6Q021_9FUNG</name>
<proteinExistence type="inferred from homology"/>
<evidence type="ECO:0000256" key="2">
    <source>
        <dbReference type="SAM" id="MobiDB-lite"/>
    </source>
</evidence>
<feature type="region of interest" description="Disordered" evidence="2">
    <location>
        <begin position="90"/>
        <end position="119"/>
    </location>
</feature>
<dbReference type="SMART" id="SM00671">
    <property type="entry name" value="SEL1"/>
    <property type="match status" value="4"/>
</dbReference>
<evidence type="ECO:0000313" key="4">
    <source>
        <dbReference type="Proteomes" id="UP000807716"/>
    </source>
</evidence>
<evidence type="ECO:0008006" key="5">
    <source>
        <dbReference type="Google" id="ProtNLM"/>
    </source>
</evidence>
<dbReference type="EMBL" id="JAAAJB010000349">
    <property type="protein sequence ID" value="KAG0257729.1"/>
    <property type="molecule type" value="Genomic_DNA"/>
</dbReference>
<dbReference type="InterPro" id="IPR006597">
    <property type="entry name" value="Sel1-like"/>
</dbReference>